<gene>
    <name evidence="2" type="ORF">BKA00_004179</name>
</gene>
<proteinExistence type="predicted"/>
<accession>A0A7X0G0R6</accession>
<reference evidence="2 3" key="1">
    <citation type="submission" date="2020-08" db="EMBL/GenBank/DDBJ databases">
        <title>Sequencing the genomes of 1000 actinobacteria strains.</title>
        <authorList>
            <person name="Klenk H.-P."/>
        </authorList>
    </citation>
    <scope>NUCLEOTIDE SEQUENCE [LARGE SCALE GENOMIC DNA]</scope>
    <source>
        <strain evidence="2 3">DSM 43675</strain>
    </source>
</reference>
<evidence type="ECO:0000313" key="3">
    <source>
        <dbReference type="Proteomes" id="UP000546324"/>
    </source>
</evidence>
<evidence type="ECO:0000256" key="1">
    <source>
        <dbReference type="SAM" id="MobiDB-lite"/>
    </source>
</evidence>
<name>A0A7X0G0R6_9ACTN</name>
<organism evidence="2 3">
    <name type="scientific">Actinomadura coerulea</name>
    <dbReference type="NCBI Taxonomy" id="46159"/>
    <lineage>
        <taxon>Bacteria</taxon>
        <taxon>Bacillati</taxon>
        <taxon>Actinomycetota</taxon>
        <taxon>Actinomycetes</taxon>
        <taxon>Streptosporangiales</taxon>
        <taxon>Thermomonosporaceae</taxon>
        <taxon>Actinomadura</taxon>
    </lineage>
</organism>
<dbReference type="EMBL" id="JACHMQ010000001">
    <property type="protein sequence ID" value="MBB6397265.1"/>
    <property type="molecule type" value="Genomic_DNA"/>
</dbReference>
<dbReference type="Proteomes" id="UP000546324">
    <property type="component" value="Unassembled WGS sequence"/>
</dbReference>
<sequence length="163" mass="17327">MRLPRWAPWVEDVLKGSPAITSVKLFTDAGIADPQYGHVITLRTGAQVALQWARTSPPSGDGGEETPVTGEPPASQTLPELPSTGRTPLRLIEQHIAALIANGANPEVKAVERKSVRENAGPRPCCVLVRMHSGADIFGVFRSLAPAGGSISQGGDFQQREEV</sequence>
<keyword evidence="3" id="KW-1185">Reference proteome</keyword>
<evidence type="ECO:0000313" key="2">
    <source>
        <dbReference type="EMBL" id="MBB6397265.1"/>
    </source>
</evidence>
<protein>
    <submittedName>
        <fullName evidence="2">Uncharacterized protein</fullName>
    </submittedName>
</protein>
<dbReference type="RefSeq" id="WP_185027471.1">
    <property type="nucleotide sequence ID" value="NZ_JACHMQ010000001.1"/>
</dbReference>
<comment type="caution">
    <text evidence="2">The sequence shown here is derived from an EMBL/GenBank/DDBJ whole genome shotgun (WGS) entry which is preliminary data.</text>
</comment>
<dbReference type="AlphaFoldDB" id="A0A7X0G0R6"/>
<feature type="region of interest" description="Disordered" evidence="1">
    <location>
        <begin position="53"/>
        <end position="85"/>
    </location>
</feature>